<dbReference type="SUPFAM" id="SSF54897">
    <property type="entry name" value="Protease propeptides/inhibitors"/>
    <property type="match status" value="1"/>
</dbReference>
<dbReference type="Proteomes" id="UP000075883">
    <property type="component" value="Unassembled WGS sequence"/>
</dbReference>
<evidence type="ECO:0000313" key="3">
    <source>
        <dbReference type="EnsemblMetazoa" id="ACUA009581-PA"/>
    </source>
</evidence>
<dbReference type="InterPro" id="IPR038466">
    <property type="entry name" value="S8_pro-domain_sf"/>
</dbReference>
<sequence length="183" mass="19403">MAPPAQRSCIGRAVHHRRSHQPAHSPYPAMPPPDPHASGGGRAMPSRWLYVALAALLAITLHEVDASPNATTIANGSGDGLGYNVTGDDLITPDEINAGLLEYAAGPLPLAAMEAAKPKRANARPAAIYMNEFAVYIPRGVDVADSIAHKYGFSNLGQVGKGQRNGDQCAAWQENDHATMMRM</sequence>
<organism evidence="3 4">
    <name type="scientific">Anopheles culicifacies</name>
    <dbReference type="NCBI Taxonomy" id="139723"/>
    <lineage>
        <taxon>Eukaryota</taxon>
        <taxon>Metazoa</taxon>
        <taxon>Ecdysozoa</taxon>
        <taxon>Arthropoda</taxon>
        <taxon>Hexapoda</taxon>
        <taxon>Insecta</taxon>
        <taxon>Pterygota</taxon>
        <taxon>Neoptera</taxon>
        <taxon>Endopterygota</taxon>
        <taxon>Diptera</taxon>
        <taxon>Nematocera</taxon>
        <taxon>Culicoidea</taxon>
        <taxon>Culicidae</taxon>
        <taxon>Anophelinae</taxon>
        <taxon>Anopheles</taxon>
        <taxon>culicifacies species complex</taxon>
    </lineage>
</organism>
<dbReference type="EnsemblMetazoa" id="ACUA009581-RA">
    <property type="protein sequence ID" value="ACUA009581-PA"/>
    <property type="gene ID" value="ACUA009581"/>
</dbReference>
<dbReference type="Gene3D" id="3.30.70.850">
    <property type="entry name" value="Peptidase S8, pro-domain"/>
    <property type="match status" value="1"/>
</dbReference>
<evidence type="ECO:0000313" key="4">
    <source>
        <dbReference type="Proteomes" id="UP000075883"/>
    </source>
</evidence>
<proteinExistence type="predicted"/>
<evidence type="ECO:0000259" key="2">
    <source>
        <dbReference type="Pfam" id="PF16470"/>
    </source>
</evidence>
<evidence type="ECO:0000256" key="1">
    <source>
        <dbReference type="SAM" id="MobiDB-lite"/>
    </source>
</evidence>
<reference evidence="3" key="2">
    <citation type="submission" date="2020-05" db="UniProtKB">
        <authorList>
            <consortium name="EnsemblMetazoa"/>
        </authorList>
    </citation>
    <scope>IDENTIFICATION</scope>
    <source>
        <strain evidence="3">A-37</strain>
    </source>
</reference>
<protein>
    <recommendedName>
        <fullName evidence="2">Peptidase S8 pro-domain domain-containing protein</fullName>
    </recommendedName>
</protein>
<reference evidence="4" key="1">
    <citation type="submission" date="2013-09" db="EMBL/GenBank/DDBJ databases">
        <title>The Genome Sequence of Anopheles culicifacies species A.</title>
        <authorList>
            <consortium name="The Broad Institute Genomics Platform"/>
            <person name="Neafsey D.E."/>
            <person name="Besansky N."/>
            <person name="Howell P."/>
            <person name="Walton C."/>
            <person name="Young S.K."/>
            <person name="Zeng Q."/>
            <person name="Gargeya S."/>
            <person name="Fitzgerald M."/>
            <person name="Haas B."/>
            <person name="Abouelleil A."/>
            <person name="Allen A.W."/>
            <person name="Alvarado L."/>
            <person name="Arachchi H.M."/>
            <person name="Berlin A.M."/>
            <person name="Chapman S.B."/>
            <person name="Gainer-Dewar J."/>
            <person name="Goldberg J."/>
            <person name="Griggs A."/>
            <person name="Gujja S."/>
            <person name="Hansen M."/>
            <person name="Howarth C."/>
            <person name="Imamovic A."/>
            <person name="Ireland A."/>
            <person name="Larimer J."/>
            <person name="McCowan C."/>
            <person name="Murphy C."/>
            <person name="Pearson M."/>
            <person name="Poon T.W."/>
            <person name="Priest M."/>
            <person name="Roberts A."/>
            <person name="Saif S."/>
            <person name="Shea T."/>
            <person name="Sisk P."/>
            <person name="Sykes S."/>
            <person name="Wortman J."/>
            <person name="Nusbaum C."/>
            <person name="Birren B."/>
        </authorList>
    </citation>
    <scope>NUCLEOTIDE SEQUENCE [LARGE SCALE GENOMIC DNA]</scope>
    <source>
        <strain evidence="4">A-37</strain>
    </source>
</reference>
<dbReference type="Pfam" id="PF16470">
    <property type="entry name" value="S8_pro-domain"/>
    <property type="match status" value="1"/>
</dbReference>
<name>A0A182M4Y5_9DIPT</name>
<keyword evidence="4" id="KW-1185">Reference proteome</keyword>
<dbReference type="AlphaFoldDB" id="A0A182M4Y5"/>
<dbReference type="VEuPathDB" id="VectorBase:ACUA009581"/>
<feature type="domain" description="Peptidase S8 pro-domain" evidence="2">
    <location>
        <begin position="132"/>
        <end position="163"/>
    </location>
</feature>
<dbReference type="InterPro" id="IPR032815">
    <property type="entry name" value="S8_pro-domain"/>
</dbReference>
<dbReference type="EMBL" id="AXCM01001253">
    <property type="status" value="NOT_ANNOTATED_CDS"/>
    <property type="molecule type" value="Genomic_DNA"/>
</dbReference>
<feature type="region of interest" description="Disordered" evidence="1">
    <location>
        <begin position="1"/>
        <end position="41"/>
    </location>
</feature>
<accession>A0A182M4Y5</accession>